<dbReference type="HOGENOM" id="CLU_1188052_0_0_0"/>
<feature type="region of interest" description="Disordered" evidence="1">
    <location>
        <begin position="75"/>
        <end position="95"/>
    </location>
</feature>
<feature type="compositionally biased region" description="Polar residues" evidence="1">
    <location>
        <begin position="85"/>
        <end position="95"/>
    </location>
</feature>
<dbReference type="AlphaFoldDB" id="A0A081BMB1"/>
<dbReference type="STRING" id="1499966.U14_02772"/>
<keyword evidence="3" id="KW-1185">Reference proteome</keyword>
<evidence type="ECO:0000313" key="2">
    <source>
        <dbReference type="EMBL" id="GAK51527.1"/>
    </source>
</evidence>
<reference evidence="2 3" key="1">
    <citation type="journal article" date="2015" name="PeerJ">
        <title>First genomic representation of candidate bacterial phylum KSB3 points to enhanced environmental sensing as a trigger of wastewater bulking.</title>
        <authorList>
            <person name="Sekiguchi Y."/>
            <person name="Ohashi A."/>
            <person name="Parks D.H."/>
            <person name="Yamauchi T."/>
            <person name="Tyson G.W."/>
            <person name="Hugenholtz P."/>
        </authorList>
    </citation>
    <scope>NUCLEOTIDE SEQUENCE [LARGE SCALE GENOMIC DNA]</scope>
</reference>
<gene>
    <name evidence="2" type="ORF">U14_02772</name>
</gene>
<sequence length="233" mass="24849">MKQSIITLIFVGIIGVGMAGLAFADTLEMKDGRLLDGLYMGGTQTSIRFQADGKVQVIPVKDILALTFSAPVSNAPTPAPKDQGFSKSTTTPSQNSIAAGTKLPVKILDNLSVDSSRKDDWFRGTLENALVVNGKVIAPKGSRVNGQVVTVQPQGKYGPELAVTLRELVVNDQIIKLSTSNYLAQTQATQTTTHDLGLGTLKVVTRERGPLSIPYQSIVEFETLNPVDVPAAK</sequence>
<evidence type="ECO:0000313" key="3">
    <source>
        <dbReference type="Proteomes" id="UP000030700"/>
    </source>
</evidence>
<accession>A0A081BMB1</accession>
<dbReference type="EMBL" id="DF820457">
    <property type="protein sequence ID" value="GAK51527.1"/>
    <property type="molecule type" value="Genomic_DNA"/>
</dbReference>
<evidence type="ECO:0000256" key="1">
    <source>
        <dbReference type="SAM" id="MobiDB-lite"/>
    </source>
</evidence>
<organism evidence="2 3">
    <name type="scientific">Candidatus Moduliflexus flocculans</name>
    <dbReference type="NCBI Taxonomy" id="1499966"/>
    <lineage>
        <taxon>Bacteria</taxon>
        <taxon>Candidatus Moduliflexota</taxon>
        <taxon>Candidatus Moduliflexia</taxon>
        <taxon>Candidatus Moduliflexales</taxon>
        <taxon>Candidatus Moduliflexaceae</taxon>
    </lineage>
</organism>
<protein>
    <submittedName>
        <fullName evidence="2">Uncharacterized protein</fullName>
    </submittedName>
</protein>
<dbReference type="Proteomes" id="UP000030700">
    <property type="component" value="Unassembled WGS sequence"/>
</dbReference>
<name>A0A081BMB1_9BACT</name>
<proteinExistence type="predicted"/>